<evidence type="ECO:0000313" key="11">
    <source>
        <dbReference type="EMBL" id="TNL99395.1"/>
    </source>
</evidence>
<keyword evidence="5 9" id="KW-1133">Transmembrane helix</keyword>
<comment type="caution">
    <text evidence="11">The sequence shown here is derived from an EMBL/GenBank/DDBJ whole genome shotgun (WGS) entry which is preliminary data.</text>
</comment>
<evidence type="ECO:0000259" key="10">
    <source>
        <dbReference type="PROSITE" id="PS51779"/>
    </source>
</evidence>
<accession>A0A5C4U6U4</accession>
<keyword evidence="7" id="KW-0131">Cell cycle</keyword>
<evidence type="ECO:0000256" key="7">
    <source>
        <dbReference type="ARBA" id="ARBA00023306"/>
    </source>
</evidence>
<evidence type="ECO:0000256" key="9">
    <source>
        <dbReference type="SAM" id="Phobius"/>
    </source>
</evidence>
<proteinExistence type="predicted"/>
<dbReference type="Pfam" id="PF08478">
    <property type="entry name" value="POTRA_1"/>
    <property type="match status" value="1"/>
</dbReference>
<keyword evidence="12" id="KW-1185">Reference proteome</keyword>
<evidence type="ECO:0000256" key="6">
    <source>
        <dbReference type="ARBA" id="ARBA00023136"/>
    </source>
</evidence>
<feature type="compositionally biased region" description="Polar residues" evidence="8">
    <location>
        <begin position="1"/>
        <end position="16"/>
    </location>
</feature>
<dbReference type="PROSITE" id="PS51779">
    <property type="entry name" value="POTRA"/>
    <property type="match status" value="1"/>
</dbReference>
<comment type="subcellular location">
    <subcellularLocation>
        <location evidence="1">Membrane</location>
    </subcellularLocation>
</comment>
<gene>
    <name evidence="11" type="ORF">FHE74_03325</name>
</gene>
<keyword evidence="2" id="KW-1003">Cell membrane</keyword>
<dbReference type="InterPro" id="IPR005548">
    <property type="entry name" value="Cell_div_FtsQ/DivIB_C"/>
</dbReference>
<dbReference type="OrthoDB" id="9790760at2"/>
<feature type="region of interest" description="Disordered" evidence="8">
    <location>
        <begin position="1"/>
        <end position="26"/>
    </location>
</feature>
<dbReference type="GO" id="GO:0005886">
    <property type="term" value="C:plasma membrane"/>
    <property type="evidence" value="ECO:0007669"/>
    <property type="project" value="TreeGrafter"/>
</dbReference>
<keyword evidence="6 9" id="KW-0472">Membrane</keyword>
<feature type="transmembrane region" description="Helical" evidence="9">
    <location>
        <begin position="35"/>
        <end position="60"/>
    </location>
</feature>
<evidence type="ECO:0000256" key="2">
    <source>
        <dbReference type="ARBA" id="ARBA00022475"/>
    </source>
</evidence>
<dbReference type="InterPro" id="IPR050487">
    <property type="entry name" value="FtsQ_DivIB"/>
</dbReference>
<dbReference type="PANTHER" id="PTHR37820:SF1">
    <property type="entry name" value="CELL DIVISION PROTEIN FTSQ"/>
    <property type="match status" value="1"/>
</dbReference>
<dbReference type="AlphaFoldDB" id="A0A5C4U6U4"/>
<dbReference type="Gene3D" id="3.10.20.310">
    <property type="entry name" value="membrane protein fhac"/>
    <property type="match status" value="1"/>
</dbReference>
<dbReference type="GO" id="GO:0051301">
    <property type="term" value="P:cell division"/>
    <property type="evidence" value="ECO:0007669"/>
    <property type="project" value="UniProtKB-KW"/>
</dbReference>
<protein>
    <submittedName>
        <fullName evidence="11">FtsQ-type POTRA domain-containing protein</fullName>
    </submittedName>
</protein>
<keyword evidence="3" id="KW-0132">Cell division</keyword>
<reference evidence="11 12" key="1">
    <citation type="submission" date="2019-06" db="EMBL/GenBank/DDBJ databases">
        <authorList>
            <person name="Li J."/>
        </authorList>
    </citation>
    <scope>NUCLEOTIDE SEQUENCE [LARGE SCALE GENOMIC DNA]</scope>
    <source>
        <strain evidence="11 12">LMG 28165</strain>
    </source>
</reference>
<dbReference type="Proteomes" id="UP000312032">
    <property type="component" value="Unassembled WGS sequence"/>
</dbReference>
<dbReference type="InterPro" id="IPR034746">
    <property type="entry name" value="POTRA"/>
</dbReference>
<sequence length="246" mass="25952">MSSIPAATNDSQTPGAGSSPAGKGRASRKRSRLRILLGVLGVVLVVALLAAVLLATPLFAIRSIEVRGNQQVETPVIVEATGIQEGQNLLRIDAAHAAAGVASLPRIQSATTKRSLPSTLVVEVEEKRVVAWADRSGEAVLIDERGQTFTDGTPPPTAVRIAAKDDQETFTHAVEVVAALPPHVAEQVDHIAADGPYNFVLHMKDGRTVVWGAAEDNGNKAVATETVLKREGSTWDVSNPVMPVVR</sequence>
<dbReference type="RefSeq" id="WP_139465071.1">
    <property type="nucleotide sequence ID" value="NZ_VDHJ01000003.1"/>
</dbReference>
<dbReference type="PANTHER" id="PTHR37820">
    <property type="entry name" value="CELL DIVISION PROTEIN DIVIB"/>
    <property type="match status" value="1"/>
</dbReference>
<feature type="domain" description="POTRA" evidence="10">
    <location>
        <begin position="59"/>
        <end position="127"/>
    </location>
</feature>
<evidence type="ECO:0000256" key="5">
    <source>
        <dbReference type="ARBA" id="ARBA00022989"/>
    </source>
</evidence>
<evidence type="ECO:0000256" key="4">
    <source>
        <dbReference type="ARBA" id="ARBA00022692"/>
    </source>
</evidence>
<name>A0A5C4U6U4_9CORY</name>
<evidence type="ECO:0000256" key="3">
    <source>
        <dbReference type="ARBA" id="ARBA00022618"/>
    </source>
</evidence>
<organism evidence="11 12">
    <name type="scientific">Corynebacterium tapiri</name>
    <dbReference type="NCBI Taxonomy" id="1448266"/>
    <lineage>
        <taxon>Bacteria</taxon>
        <taxon>Bacillati</taxon>
        <taxon>Actinomycetota</taxon>
        <taxon>Actinomycetes</taxon>
        <taxon>Mycobacteriales</taxon>
        <taxon>Corynebacteriaceae</taxon>
        <taxon>Corynebacterium</taxon>
    </lineage>
</organism>
<dbReference type="Pfam" id="PF03799">
    <property type="entry name" value="FtsQ_DivIB_C"/>
    <property type="match status" value="1"/>
</dbReference>
<evidence type="ECO:0000256" key="1">
    <source>
        <dbReference type="ARBA" id="ARBA00004370"/>
    </source>
</evidence>
<dbReference type="InterPro" id="IPR013685">
    <property type="entry name" value="POTRA_FtsQ_type"/>
</dbReference>
<dbReference type="EMBL" id="VDHJ01000003">
    <property type="protein sequence ID" value="TNL99395.1"/>
    <property type="molecule type" value="Genomic_DNA"/>
</dbReference>
<keyword evidence="4 9" id="KW-0812">Transmembrane</keyword>
<evidence type="ECO:0000256" key="8">
    <source>
        <dbReference type="SAM" id="MobiDB-lite"/>
    </source>
</evidence>
<evidence type="ECO:0000313" key="12">
    <source>
        <dbReference type="Proteomes" id="UP000312032"/>
    </source>
</evidence>